<dbReference type="GO" id="GO:0006096">
    <property type="term" value="P:glycolytic process"/>
    <property type="evidence" value="ECO:0007669"/>
    <property type="project" value="UniProtKB-UniPathway"/>
</dbReference>
<dbReference type="AlphaFoldDB" id="A0A815VJB7"/>
<evidence type="ECO:0000313" key="6">
    <source>
        <dbReference type="EMBL" id="CAF1530988.1"/>
    </source>
</evidence>
<proteinExistence type="inferred from homology"/>
<sequence>VIKISRNTPSQLAINENASTLARYASICQQV</sequence>
<protein>
    <recommendedName>
        <fullName evidence="3">fructose-bisphosphate aldolase</fullName>
        <ecNumber evidence="3">4.1.2.13</ecNumber>
    </recommendedName>
</protein>
<keyword evidence="5" id="KW-0456">Lyase</keyword>
<evidence type="ECO:0000256" key="4">
    <source>
        <dbReference type="ARBA" id="ARBA00023152"/>
    </source>
</evidence>
<evidence type="ECO:0000256" key="3">
    <source>
        <dbReference type="ARBA" id="ARBA00013068"/>
    </source>
</evidence>
<evidence type="ECO:0000256" key="2">
    <source>
        <dbReference type="ARBA" id="ARBA00010387"/>
    </source>
</evidence>
<organism evidence="6 7">
    <name type="scientific">Rotaria sordida</name>
    <dbReference type="NCBI Taxonomy" id="392033"/>
    <lineage>
        <taxon>Eukaryota</taxon>
        <taxon>Metazoa</taxon>
        <taxon>Spiralia</taxon>
        <taxon>Gnathifera</taxon>
        <taxon>Rotifera</taxon>
        <taxon>Eurotatoria</taxon>
        <taxon>Bdelloidea</taxon>
        <taxon>Philodinida</taxon>
        <taxon>Philodinidae</taxon>
        <taxon>Rotaria</taxon>
    </lineage>
</organism>
<evidence type="ECO:0000256" key="5">
    <source>
        <dbReference type="ARBA" id="ARBA00023239"/>
    </source>
</evidence>
<dbReference type="SUPFAM" id="SSF51569">
    <property type="entry name" value="Aldolase"/>
    <property type="match status" value="1"/>
</dbReference>
<dbReference type="EMBL" id="CAJNOO010019815">
    <property type="protein sequence ID" value="CAF1530988.1"/>
    <property type="molecule type" value="Genomic_DNA"/>
</dbReference>
<dbReference type="Proteomes" id="UP000663882">
    <property type="component" value="Unassembled WGS sequence"/>
</dbReference>
<reference evidence="6" key="1">
    <citation type="submission" date="2021-02" db="EMBL/GenBank/DDBJ databases">
        <authorList>
            <person name="Nowell W R."/>
        </authorList>
    </citation>
    <scope>NUCLEOTIDE SEQUENCE</scope>
</reference>
<dbReference type="GO" id="GO:0004332">
    <property type="term" value="F:fructose-bisphosphate aldolase activity"/>
    <property type="evidence" value="ECO:0007669"/>
    <property type="project" value="UniProtKB-EC"/>
</dbReference>
<dbReference type="Pfam" id="PF00274">
    <property type="entry name" value="Glycolytic"/>
    <property type="match status" value="1"/>
</dbReference>
<gene>
    <name evidence="6" type="ORF">RFH988_LOCUS39483</name>
</gene>
<evidence type="ECO:0000256" key="1">
    <source>
        <dbReference type="ARBA" id="ARBA00004714"/>
    </source>
</evidence>
<name>A0A815VJB7_9BILA</name>
<evidence type="ECO:0000313" key="7">
    <source>
        <dbReference type="Proteomes" id="UP000663882"/>
    </source>
</evidence>
<dbReference type="InterPro" id="IPR013785">
    <property type="entry name" value="Aldolase_TIM"/>
</dbReference>
<dbReference type="InterPro" id="IPR000741">
    <property type="entry name" value="FBA_I"/>
</dbReference>
<comment type="caution">
    <text evidence="6">The sequence shown here is derived from an EMBL/GenBank/DDBJ whole genome shotgun (WGS) entry which is preliminary data.</text>
</comment>
<dbReference type="UniPathway" id="UPA00109">
    <property type="reaction ID" value="UER00183"/>
</dbReference>
<comment type="similarity">
    <text evidence="2">Belongs to the class I fructose-bisphosphate aldolase family.</text>
</comment>
<dbReference type="Gene3D" id="3.20.20.70">
    <property type="entry name" value="Aldolase class I"/>
    <property type="match status" value="1"/>
</dbReference>
<accession>A0A815VJB7</accession>
<comment type="pathway">
    <text evidence="1">Carbohydrate degradation; glycolysis; D-glyceraldehyde 3-phosphate and glycerone phosphate from D-glucose: step 4/4.</text>
</comment>
<feature type="non-terminal residue" evidence="6">
    <location>
        <position position="1"/>
    </location>
</feature>
<dbReference type="EC" id="4.1.2.13" evidence="3"/>
<keyword evidence="4" id="KW-0324">Glycolysis</keyword>